<keyword evidence="2" id="KW-1185">Reference proteome</keyword>
<evidence type="ECO:0000313" key="2">
    <source>
        <dbReference type="Proteomes" id="UP001054945"/>
    </source>
</evidence>
<comment type="caution">
    <text evidence="1">The sequence shown here is derived from an EMBL/GenBank/DDBJ whole genome shotgun (WGS) entry which is preliminary data.</text>
</comment>
<dbReference type="EMBL" id="BPLR01007592">
    <property type="protein sequence ID" value="GIY18255.1"/>
    <property type="molecule type" value="Genomic_DNA"/>
</dbReference>
<dbReference type="Proteomes" id="UP001054945">
    <property type="component" value="Unassembled WGS sequence"/>
</dbReference>
<accession>A0AAV4R968</accession>
<proteinExistence type="predicted"/>
<feature type="non-terminal residue" evidence="1">
    <location>
        <position position="1"/>
    </location>
</feature>
<reference evidence="1 2" key="1">
    <citation type="submission" date="2021-06" db="EMBL/GenBank/DDBJ databases">
        <title>Caerostris extrusa draft genome.</title>
        <authorList>
            <person name="Kono N."/>
            <person name="Arakawa K."/>
        </authorList>
    </citation>
    <scope>NUCLEOTIDE SEQUENCE [LARGE SCALE GENOMIC DNA]</scope>
</reference>
<name>A0AAV4R968_CAEEX</name>
<sequence length="61" mass="7143">DLADSRRLAVAAFRLNCLHGIYLHLTSFHPNCVLCRRDTVMDALHLKECPEVFGHLYDRYR</sequence>
<gene>
    <name evidence="1" type="ORF">CEXT_802411</name>
</gene>
<dbReference type="AlphaFoldDB" id="A0AAV4R968"/>
<protein>
    <submittedName>
        <fullName evidence="1">Uncharacterized protein</fullName>
    </submittedName>
</protein>
<organism evidence="1 2">
    <name type="scientific">Caerostris extrusa</name>
    <name type="common">Bark spider</name>
    <name type="synonym">Caerostris bankana</name>
    <dbReference type="NCBI Taxonomy" id="172846"/>
    <lineage>
        <taxon>Eukaryota</taxon>
        <taxon>Metazoa</taxon>
        <taxon>Ecdysozoa</taxon>
        <taxon>Arthropoda</taxon>
        <taxon>Chelicerata</taxon>
        <taxon>Arachnida</taxon>
        <taxon>Araneae</taxon>
        <taxon>Araneomorphae</taxon>
        <taxon>Entelegynae</taxon>
        <taxon>Araneoidea</taxon>
        <taxon>Araneidae</taxon>
        <taxon>Caerostris</taxon>
    </lineage>
</organism>
<evidence type="ECO:0000313" key="1">
    <source>
        <dbReference type="EMBL" id="GIY18255.1"/>
    </source>
</evidence>